<dbReference type="Pfam" id="PF22973">
    <property type="entry name" value="GWD1_pHisD"/>
    <property type="match status" value="1"/>
</dbReference>
<keyword evidence="6" id="KW-0547">Nucleotide-binding</keyword>
<evidence type="ECO:0000259" key="12">
    <source>
        <dbReference type="Pfam" id="PF01326"/>
    </source>
</evidence>
<dbReference type="PANTHER" id="PTHR46999">
    <property type="entry name" value="ALPHA-GLUCAN WATER DIKINASE 1, CHLOROPLASTIC-RELATED"/>
    <property type="match status" value="1"/>
</dbReference>
<keyword evidence="10" id="KW-0119">Carbohydrate metabolism</keyword>
<proteinExistence type="inferred from homology"/>
<feature type="domain" description="Alpha-glucan water dikinase phosphohistidine-like" evidence="13">
    <location>
        <begin position="1005"/>
        <end position="1117"/>
    </location>
</feature>
<feature type="domain" description="Alpha-glucan water dikinase-like N-terminal Ig-like" evidence="14">
    <location>
        <begin position="92"/>
        <end position="210"/>
    </location>
</feature>
<dbReference type="InterPro" id="IPR054481">
    <property type="entry name" value="GWD1_pHisD"/>
</dbReference>
<keyword evidence="5" id="KW-0479">Metal-binding</keyword>
<dbReference type="InterPro" id="IPR056301">
    <property type="entry name" value="GWD-like_N_Ig"/>
</dbReference>
<feature type="region of interest" description="Disordered" evidence="11">
    <location>
        <begin position="425"/>
        <end position="453"/>
    </location>
</feature>
<feature type="region of interest" description="Disordered" evidence="11">
    <location>
        <begin position="295"/>
        <end position="314"/>
    </location>
</feature>
<evidence type="ECO:0000256" key="10">
    <source>
        <dbReference type="ARBA" id="ARBA00023277"/>
    </source>
</evidence>
<comment type="similarity">
    <text evidence="2">Belongs to the PEP-utilizing enzyme family.</text>
</comment>
<comment type="subunit">
    <text evidence="3">Homodimer.</text>
</comment>
<dbReference type="SUPFAM" id="SSF56059">
    <property type="entry name" value="Glutathione synthetase ATP-binding domain-like"/>
    <property type="match status" value="1"/>
</dbReference>
<dbReference type="GO" id="GO:0005524">
    <property type="term" value="F:ATP binding"/>
    <property type="evidence" value="ECO:0007669"/>
    <property type="project" value="UniProtKB-KW"/>
</dbReference>
<evidence type="ECO:0000256" key="2">
    <source>
        <dbReference type="ARBA" id="ARBA00007837"/>
    </source>
</evidence>
<evidence type="ECO:0008006" key="18">
    <source>
        <dbReference type="Google" id="ProtNLM"/>
    </source>
</evidence>
<dbReference type="EMBL" id="WJXA01000012">
    <property type="protein sequence ID" value="KAF7125084.1"/>
    <property type="molecule type" value="Genomic_DNA"/>
</dbReference>
<accession>A0A834G5Q0</accession>
<dbReference type="InterPro" id="IPR002192">
    <property type="entry name" value="PPDK_AMP/ATP-bd"/>
</dbReference>
<evidence type="ECO:0000259" key="13">
    <source>
        <dbReference type="Pfam" id="PF22973"/>
    </source>
</evidence>
<name>A0A834G5Q0_RHOSS</name>
<dbReference type="GO" id="GO:0016301">
    <property type="term" value="F:kinase activity"/>
    <property type="evidence" value="ECO:0007669"/>
    <property type="project" value="UniProtKB-KW"/>
</dbReference>
<feature type="domain" description="Alpha-glucan water dikinase-like N-terminal Ig-like" evidence="14">
    <location>
        <begin position="377"/>
        <end position="493"/>
    </location>
</feature>
<evidence type="ECO:0000256" key="9">
    <source>
        <dbReference type="ARBA" id="ARBA00022842"/>
    </source>
</evidence>
<sequence>MSNSTGHNFLHQSLLAPTVLEHQSKINSPCVPSNTLFQSQVNSQLRKSPISTTFKGNILNVRKTKLAMGTNRAVSDFPQAVLATDSAYEQLAGKFSLDGNSELQVDVSAPNSGSVTQIDIRATNNSGTLLLHWGGIQNQKEKWVLPTRRPEGTRPYKNRALRTPFLKSGSSSFLKIEIDDPTIQAIEFLIVDEEQNKWFKNNGGNFHIKLPAKGKLIPNVSVPEDLVQIQAYLRWERKGKQMYNPEQEKARILGEEYEAARFELLEEVARGISIQDLRARLTKKNGTSEVKEQLLSETRKKNTKEQTQTKVAKQLDRKTYSSAARIQRKKRDLVQLLNKYVAGAVEEKSPVKPKALSAIEIFAKEKEEQAGGTTVSKKIFRLVDKELLALITKPEGKTKVHLATDLTEPVILHWALSKKPGEWLAPPSSLLPPGSTSLDKASETKFSSSSDPTSKVQSLEIEIEDDSFVGMPFVLRSGGNWIKNQGSDFYVEFGVKPKQIQKDAGDGRGTAKALLDKIANMESEAQKSFMHRFNIAADLVYEAKDAGKLGFAGLLVWLRFVATRQLIWNKNYNVKPREISQAQDKLTDLLEFVYRTNPEYRELLRMILSSVGRGGEGDVGQRIRDEILVIQRNNDCKGGIMEQWHQKLHNNTSPDDVVICQALMDYLNCDLDVSVYWKTLNDNGITRERLLSYDRAIRSEPDFRRDQKDGLLRDLRNYMRTLKAVHSGADLESASSNCMGYRSEGKGFMVGVKINPISGLPSGFPELLHFVLEHVEDKNVEALLEGLLETRAELSPLISKSNDRLKDLLFLDIALDSTVRTAIERGYEELNSAKPEVYPLVSISASVYHRYRLMVSRTSRGSWFALVSPIKYAPDDLFMYLQKIMYFITLVLENLALSWDDNEDLIYCLKGWNEALRMSKSGDNHWALYAKSVLDRTRLALAGKAESYHHLLQPSAEYLGSQLGVEQWALNIFTEEIIRAGSAASLSSLLNRLDPVLRETANLGSWQVISPVEAVGYVVVVDELLAVQNKSYEMPTILVAKSVKGEEEIPDGAVAVLTPDMPDVLSHVSVRARNSKVCFATCFDSNIWADLQASEGKLWQIKPTSADIVYSTLKEGDLTNASSTSLKEDESLPSLTLVRKQFGGRYAISSDEFTSEMVGAKSRNIAYLKGKVPSWVGIPTSVALPFGVFEKVLSDGLNKGVAENLQILKKKLGEGDVSALGEIRKAVLELAAPSQLVEELKNKMQSSGMPWPGDEGQQRWEQAWLAIKKVWASKWNERAYFSTRKVKLDHEYLCMAVLIQEIINADYAFVIHTTNPSSGDSSEIYAEVVKGLGETLVGAYPGRALSFICKKNDLNSPQVLGYPSKPIGLFIRRSIIFRSDSNGEDLEGYAGAGLYDSVPMDEEEKVVLDYSSDQLIKDADFRRSILSSIAGAGNAIEELYGSPQDIEGVVRDGKIYVVQTRPQM</sequence>
<comment type="caution">
    <text evidence="16">The sequence shown here is derived from an EMBL/GenBank/DDBJ whole genome shotgun (WGS) entry which is preliminary data.</text>
</comment>
<dbReference type="InterPro" id="IPR013815">
    <property type="entry name" value="ATP_grasp_subdomain_1"/>
</dbReference>
<evidence type="ECO:0000256" key="3">
    <source>
        <dbReference type="ARBA" id="ARBA00011738"/>
    </source>
</evidence>
<evidence type="ECO:0000259" key="15">
    <source>
        <dbReference type="Pfam" id="PF23229"/>
    </source>
</evidence>
<dbReference type="Pfam" id="PF23166">
    <property type="entry name" value="Ig_N_CWD1"/>
    <property type="match status" value="2"/>
</dbReference>
<organism evidence="16 17">
    <name type="scientific">Rhododendron simsii</name>
    <name type="common">Sims's rhododendron</name>
    <dbReference type="NCBI Taxonomy" id="118357"/>
    <lineage>
        <taxon>Eukaryota</taxon>
        <taxon>Viridiplantae</taxon>
        <taxon>Streptophyta</taxon>
        <taxon>Embryophyta</taxon>
        <taxon>Tracheophyta</taxon>
        <taxon>Spermatophyta</taxon>
        <taxon>Magnoliopsida</taxon>
        <taxon>eudicotyledons</taxon>
        <taxon>Gunneridae</taxon>
        <taxon>Pentapetalae</taxon>
        <taxon>asterids</taxon>
        <taxon>Ericales</taxon>
        <taxon>Ericaceae</taxon>
        <taxon>Ericoideae</taxon>
        <taxon>Rhodoreae</taxon>
        <taxon>Rhododendron</taxon>
    </lineage>
</organism>
<feature type="compositionally biased region" description="Polar residues" evidence="11">
    <location>
        <begin position="444"/>
        <end position="453"/>
    </location>
</feature>
<evidence type="ECO:0000256" key="7">
    <source>
        <dbReference type="ARBA" id="ARBA00022777"/>
    </source>
</evidence>
<dbReference type="OrthoDB" id="6123450at2759"/>
<evidence type="ECO:0000259" key="14">
    <source>
        <dbReference type="Pfam" id="PF23166"/>
    </source>
</evidence>
<reference evidence="16" key="1">
    <citation type="submission" date="2019-11" db="EMBL/GenBank/DDBJ databases">
        <authorList>
            <person name="Liu Y."/>
            <person name="Hou J."/>
            <person name="Li T.-Q."/>
            <person name="Guan C.-H."/>
            <person name="Wu X."/>
            <person name="Wu H.-Z."/>
            <person name="Ling F."/>
            <person name="Zhang R."/>
            <person name="Shi X.-G."/>
            <person name="Ren J.-P."/>
            <person name="Chen E.-F."/>
            <person name="Sun J.-M."/>
        </authorList>
    </citation>
    <scope>NUCLEOTIDE SEQUENCE</scope>
    <source>
        <strain evidence="16">Adult_tree_wgs_1</strain>
        <tissue evidence="16">Leaves</tissue>
    </source>
</reference>
<evidence type="ECO:0000313" key="16">
    <source>
        <dbReference type="EMBL" id="KAF7125084.1"/>
    </source>
</evidence>
<dbReference type="Gene3D" id="3.30.1490.20">
    <property type="entry name" value="ATP-grasp fold, A domain"/>
    <property type="match status" value="1"/>
</dbReference>
<evidence type="ECO:0000256" key="1">
    <source>
        <dbReference type="ARBA" id="ARBA00001946"/>
    </source>
</evidence>
<evidence type="ECO:0000256" key="11">
    <source>
        <dbReference type="SAM" id="MobiDB-lite"/>
    </source>
</evidence>
<feature type="compositionally biased region" description="Basic and acidic residues" evidence="11">
    <location>
        <begin position="295"/>
        <end position="304"/>
    </location>
</feature>
<evidence type="ECO:0000256" key="8">
    <source>
        <dbReference type="ARBA" id="ARBA00022840"/>
    </source>
</evidence>
<evidence type="ECO:0000256" key="5">
    <source>
        <dbReference type="ARBA" id="ARBA00022723"/>
    </source>
</evidence>
<dbReference type="Gene3D" id="3.30.470.20">
    <property type="entry name" value="ATP-grasp fold, B domain"/>
    <property type="match status" value="1"/>
</dbReference>
<comment type="cofactor">
    <cofactor evidence="1">
        <name>Mg(2+)</name>
        <dbReference type="ChEBI" id="CHEBI:18420"/>
    </cofactor>
</comment>
<evidence type="ECO:0000256" key="4">
    <source>
        <dbReference type="ARBA" id="ARBA00022679"/>
    </source>
</evidence>
<feature type="domain" description="DUF7067" evidence="15">
    <location>
        <begin position="224"/>
        <end position="284"/>
    </location>
</feature>
<protein>
    <recommendedName>
        <fullName evidence="18">Pyruvate phosphate dikinase AMP/ATP-binding domain-containing protein</fullName>
    </recommendedName>
</protein>
<feature type="compositionally biased region" description="Low complexity" evidence="11">
    <location>
        <begin position="425"/>
        <end position="438"/>
    </location>
</feature>
<keyword evidence="7" id="KW-0418">Kinase</keyword>
<gene>
    <name evidence="16" type="ORF">RHSIM_Rhsim12G0042000</name>
</gene>
<evidence type="ECO:0000313" key="17">
    <source>
        <dbReference type="Proteomes" id="UP000626092"/>
    </source>
</evidence>
<keyword evidence="8" id="KW-0067">ATP-binding</keyword>
<evidence type="ECO:0000256" key="6">
    <source>
        <dbReference type="ARBA" id="ARBA00022741"/>
    </source>
</evidence>
<keyword evidence="4" id="KW-0808">Transferase</keyword>
<dbReference type="PANTHER" id="PTHR46999:SF1">
    <property type="entry name" value="ALPHA-GLUCAN WATER DIKINASE 1, CHLOROPLASTIC"/>
    <property type="match status" value="1"/>
</dbReference>
<dbReference type="Pfam" id="PF01326">
    <property type="entry name" value="PPDK_N"/>
    <property type="match status" value="1"/>
</dbReference>
<keyword evidence="17" id="KW-1185">Reference proteome</keyword>
<keyword evidence="9" id="KW-0460">Magnesium</keyword>
<dbReference type="Pfam" id="PF23229">
    <property type="entry name" value="DUF7067"/>
    <property type="match status" value="1"/>
</dbReference>
<feature type="domain" description="Pyruvate phosphate dikinase AMP/ATP-binding" evidence="12">
    <location>
        <begin position="1261"/>
        <end position="1463"/>
    </location>
</feature>
<dbReference type="Proteomes" id="UP000626092">
    <property type="component" value="Unassembled WGS sequence"/>
</dbReference>
<dbReference type="InterPro" id="IPR055495">
    <property type="entry name" value="CWD_DUF7067"/>
</dbReference>
<dbReference type="GO" id="GO:0046872">
    <property type="term" value="F:metal ion binding"/>
    <property type="evidence" value="ECO:0007669"/>
    <property type="project" value="UniProtKB-KW"/>
</dbReference>